<organism evidence="1 2">
    <name type="scientific">Holotrichia oblita</name>
    <name type="common">Chafer beetle</name>
    <dbReference type="NCBI Taxonomy" id="644536"/>
    <lineage>
        <taxon>Eukaryota</taxon>
        <taxon>Metazoa</taxon>
        <taxon>Ecdysozoa</taxon>
        <taxon>Arthropoda</taxon>
        <taxon>Hexapoda</taxon>
        <taxon>Insecta</taxon>
        <taxon>Pterygota</taxon>
        <taxon>Neoptera</taxon>
        <taxon>Endopterygota</taxon>
        <taxon>Coleoptera</taxon>
        <taxon>Polyphaga</taxon>
        <taxon>Scarabaeiformia</taxon>
        <taxon>Scarabaeidae</taxon>
        <taxon>Melolonthinae</taxon>
        <taxon>Holotrichia</taxon>
    </lineage>
</organism>
<name>A0ACB9SU37_HOLOL</name>
<evidence type="ECO:0000313" key="1">
    <source>
        <dbReference type="EMBL" id="KAI4457654.1"/>
    </source>
</evidence>
<gene>
    <name evidence="1" type="ORF">MML48_7g00004485</name>
</gene>
<proteinExistence type="predicted"/>
<accession>A0ACB9SU37</accession>
<sequence length="323" mass="37120">MRMLHVLVVMYYVISSPSVYCELCQSTCHIVRVKGLKSADCYGKELTRIPQCLSGGIELLDIGHNRIREIFEEDFRPYSYLEHLYLAENILTDIDEKALEYLTSLYTLDLSSTALYKIPSGIFSLPVLNKLRLGGIRNPKMVDDIEEASPVTSPLVYLDLSNNKLKRLPILGEVPTLEVYNVTSNTNVKLNTTMFAGLCNLQELVDINFTTTFDSACDCYVLEQWLTARHVKFTRFNCGFPECTNQVPIDDLNIYNSCRRLHEAQQQQIYKKKLLTNVGISMGTIALFLLIVLYFIIRRHRKQKKKTEEQAQKQRKEAIDDLL</sequence>
<reference evidence="1" key="1">
    <citation type="submission" date="2022-04" db="EMBL/GenBank/DDBJ databases">
        <title>Chromosome-scale genome assembly of Holotrichia oblita Faldermann.</title>
        <authorList>
            <person name="Rongchong L."/>
        </authorList>
    </citation>
    <scope>NUCLEOTIDE SEQUENCE</scope>
    <source>
        <strain evidence="1">81SQS9</strain>
    </source>
</reference>
<comment type="caution">
    <text evidence="1">The sequence shown here is derived from an EMBL/GenBank/DDBJ whole genome shotgun (WGS) entry which is preliminary data.</text>
</comment>
<evidence type="ECO:0000313" key="2">
    <source>
        <dbReference type="Proteomes" id="UP001056778"/>
    </source>
</evidence>
<dbReference type="Proteomes" id="UP001056778">
    <property type="component" value="Chromosome 7"/>
</dbReference>
<dbReference type="EMBL" id="CM043021">
    <property type="protein sequence ID" value="KAI4457654.1"/>
    <property type="molecule type" value="Genomic_DNA"/>
</dbReference>
<protein>
    <submittedName>
        <fullName evidence="1">Ig(Immunoglobulin) and lrr(Leucine rich repeat) domain</fullName>
    </submittedName>
</protein>
<keyword evidence="2" id="KW-1185">Reference proteome</keyword>